<keyword evidence="9" id="KW-0249">Electron transport</keyword>
<accession>A0A151IBE9</accession>
<evidence type="ECO:0000256" key="13">
    <source>
        <dbReference type="ARBA" id="ARBA00030217"/>
    </source>
</evidence>
<dbReference type="OrthoDB" id="521512at2759"/>
<evidence type="ECO:0000256" key="2">
    <source>
        <dbReference type="ARBA" id="ARBA00004298"/>
    </source>
</evidence>
<organism evidence="15 16">
    <name type="scientific">Cyphomyrmex costatus</name>
    <dbReference type="NCBI Taxonomy" id="456900"/>
    <lineage>
        <taxon>Eukaryota</taxon>
        <taxon>Metazoa</taxon>
        <taxon>Ecdysozoa</taxon>
        <taxon>Arthropoda</taxon>
        <taxon>Hexapoda</taxon>
        <taxon>Insecta</taxon>
        <taxon>Pterygota</taxon>
        <taxon>Neoptera</taxon>
        <taxon>Endopterygota</taxon>
        <taxon>Hymenoptera</taxon>
        <taxon>Apocrita</taxon>
        <taxon>Aculeata</taxon>
        <taxon>Formicoidea</taxon>
        <taxon>Formicidae</taxon>
        <taxon>Myrmicinae</taxon>
        <taxon>Cyphomyrmex</taxon>
    </lineage>
</organism>
<evidence type="ECO:0000256" key="14">
    <source>
        <dbReference type="ARBA" id="ARBA00032688"/>
    </source>
</evidence>
<keyword evidence="7" id="KW-0812">Transmembrane</keyword>
<dbReference type="GO" id="GO:0032981">
    <property type="term" value="P:mitochondrial respiratory chain complex I assembly"/>
    <property type="evidence" value="ECO:0007669"/>
    <property type="project" value="TreeGrafter"/>
</dbReference>
<keyword evidence="10" id="KW-1133">Transmembrane helix</keyword>
<dbReference type="EMBL" id="KQ978106">
    <property type="protein sequence ID" value="KYM96969.1"/>
    <property type="molecule type" value="Genomic_DNA"/>
</dbReference>
<keyword evidence="8" id="KW-0999">Mitochondrion inner membrane</keyword>
<evidence type="ECO:0000256" key="9">
    <source>
        <dbReference type="ARBA" id="ARBA00022982"/>
    </source>
</evidence>
<comment type="subcellular location">
    <subcellularLocation>
        <location evidence="2">Mitochondrion inner membrane</location>
        <topology evidence="2">Single-pass membrane protein</topology>
        <orientation evidence="2">Matrix side</orientation>
    </subcellularLocation>
</comment>
<evidence type="ECO:0000256" key="10">
    <source>
        <dbReference type="ARBA" id="ARBA00022989"/>
    </source>
</evidence>
<protein>
    <recommendedName>
        <fullName evidence="4">NADH dehydrogenase [ubiquinone] 1 beta subcomplex subunit 3</fullName>
    </recommendedName>
    <alternativeName>
        <fullName evidence="13">Complex I-B12</fullName>
    </alternativeName>
    <alternativeName>
        <fullName evidence="14">NADH-ubiquinone oxidoreductase B12 subunit</fullName>
    </alternativeName>
</protein>
<keyword evidence="12" id="KW-0472">Membrane</keyword>
<dbReference type="GO" id="GO:0005743">
    <property type="term" value="C:mitochondrial inner membrane"/>
    <property type="evidence" value="ECO:0007669"/>
    <property type="project" value="UniProtKB-SubCell"/>
</dbReference>
<evidence type="ECO:0000256" key="8">
    <source>
        <dbReference type="ARBA" id="ARBA00022792"/>
    </source>
</evidence>
<keyword evidence="15" id="KW-0830">Ubiquinone</keyword>
<evidence type="ECO:0000256" key="11">
    <source>
        <dbReference type="ARBA" id="ARBA00023128"/>
    </source>
</evidence>
<dbReference type="PANTHER" id="PTHR15082:SF2">
    <property type="entry name" value="NADH DEHYDROGENASE [UBIQUINONE] 1 BETA SUBCOMPLEX SUBUNIT 3"/>
    <property type="match status" value="1"/>
</dbReference>
<evidence type="ECO:0000256" key="3">
    <source>
        <dbReference type="ARBA" id="ARBA00005667"/>
    </source>
</evidence>
<comment type="similarity">
    <text evidence="3">Belongs to the complex I NDUFB3 subunit family.</text>
</comment>
<evidence type="ECO:0000256" key="12">
    <source>
        <dbReference type="ARBA" id="ARBA00023136"/>
    </source>
</evidence>
<evidence type="ECO:0000256" key="7">
    <source>
        <dbReference type="ARBA" id="ARBA00022692"/>
    </source>
</evidence>
<dbReference type="InterPro" id="IPR012576">
    <property type="entry name" value="NDUFB3"/>
</dbReference>
<dbReference type="PANTHER" id="PTHR15082">
    <property type="entry name" value="NADH-UBIQUINONE OXIDOREDUCTASE B12 SUBUNIT"/>
    <property type="match status" value="1"/>
</dbReference>
<dbReference type="Pfam" id="PF08122">
    <property type="entry name" value="NDUF_B12"/>
    <property type="match status" value="1"/>
</dbReference>
<sequence>MGGHDVHHHGPPYKIPSPDIFKVEDVPELKHVQEELAKKGLKDPWLRNHVWRFKRSASPFMRGIICLTRGWRVGVPAFLITIAVEQYFGIDYSGHGHHEDKHGNGHH</sequence>
<dbReference type="STRING" id="456900.A0A151IBE9"/>
<gene>
    <name evidence="15" type="ORF">ALC62_12346</name>
</gene>
<proteinExistence type="inferred from homology"/>
<keyword evidence="5" id="KW-0813">Transport</keyword>
<comment type="function">
    <text evidence="1">Accessory subunit of the mitochondrial membrane respiratory chain NADH dehydrogenase (Complex I), that is believed not to be involved in catalysis. Complex I functions in the transfer of electrons from NADH to the respiratory chain. The immediate electron acceptor for the enzyme is believed to be ubiquinone.</text>
</comment>
<keyword evidence="11" id="KW-0496">Mitochondrion</keyword>
<evidence type="ECO:0000313" key="15">
    <source>
        <dbReference type="EMBL" id="KYM96969.1"/>
    </source>
</evidence>
<dbReference type="Proteomes" id="UP000078542">
    <property type="component" value="Unassembled WGS sequence"/>
</dbReference>
<evidence type="ECO:0000256" key="4">
    <source>
        <dbReference type="ARBA" id="ARBA00018680"/>
    </source>
</evidence>
<evidence type="ECO:0000313" key="16">
    <source>
        <dbReference type="Proteomes" id="UP000078542"/>
    </source>
</evidence>
<name>A0A151IBE9_9HYME</name>
<evidence type="ECO:0000256" key="1">
    <source>
        <dbReference type="ARBA" id="ARBA00003195"/>
    </source>
</evidence>
<reference evidence="15 16" key="1">
    <citation type="submission" date="2016-03" db="EMBL/GenBank/DDBJ databases">
        <title>Cyphomyrmex costatus WGS genome.</title>
        <authorList>
            <person name="Nygaard S."/>
            <person name="Hu H."/>
            <person name="Boomsma J."/>
            <person name="Zhang G."/>
        </authorList>
    </citation>
    <scope>NUCLEOTIDE SEQUENCE [LARGE SCALE GENOMIC DNA]</scope>
    <source>
        <strain evidence="15">MS0001</strain>
        <tissue evidence="15">Whole body</tissue>
    </source>
</reference>
<evidence type="ECO:0000256" key="5">
    <source>
        <dbReference type="ARBA" id="ARBA00022448"/>
    </source>
</evidence>
<keyword evidence="6" id="KW-0679">Respiratory chain</keyword>
<dbReference type="AlphaFoldDB" id="A0A151IBE9"/>
<dbReference type="KEGG" id="ccoa:108778901"/>
<dbReference type="GO" id="GO:0022900">
    <property type="term" value="P:electron transport chain"/>
    <property type="evidence" value="ECO:0007669"/>
    <property type="project" value="InterPro"/>
</dbReference>
<keyword evidence="16" id="KW-1185">Reference proteome</keyword>
<evidence type="ECO:0000256" key="6">
    <source>
        <dbReference type="ARBA" id="ARBA00022660"/>
    </source>
</evidence>